<dbReference type="InterPro" id="IPR025508">
    <property type="entry name" value="DUF4395"/>
</dbReference>
<keyword evidence="1" id="KW-1133">Transmembrane helix</keyword>
<keyword evidence="1" id="KW-0812">Transmembrane</keyword>
<keyword evidence="1" id="KW-0472">Membrane</keyword>
<sequence>MAAQMWSQYPDWNALDQLASHCLENHMRGTRIGACPLRAHIDPRLLRFSAGATASVLAGVLVIVDVARPLGLGLLASQVAVFAFTAFVSFQWSLWAQIFARVIWPRIGAPADLEDARPPRFAQFIGFVVTAPALTAFTLGADVAGYGLTALAFGLTALNASTGLCLGCKAYHLVRRLKPA</sequence>
<feature type="transmembrane region" description="Helical" evidence="1">
    <location>
        <begin position="121"/>
        <end position="140"/>
    </location>
</feature>
<name>A0ABT0Y6L4_9ACTN</name>
<feature type="transmembrane region" description="Helical" evidence="1">
    <location>
        <begin position="79"/>
        <end position="100"/>
    </location>
</feature>
<evidence type="ECO:0000256" key="1">
    <source>
        <dbReference type="SAM" id="Phobius"/>
    </source>
</evidence>
<evidence type="ECO:0000313" key="4">
    <source>
        <dbReference type="Proteomes" id="UP001523216"/>
    </source>
</evidence>
<dbReference type="Pfam" id="PF14340">
    <property type="entry name" value="DUF4395"/>
    <property type="match status" value="1"/>
</dbReference>
<dbReference type="Proteomes" id="UP001523216">
    <property type="component" value="Unassembled WGS sequence"/>
</dbReference>
<feature type="transmembrane region" description="Helical" evidence="1">
    <location>
        <begin position="146"/>
        <end position="168"/>
    </location>
</feature>
<evidence type="ECO:0000259" key="2">
    <source>
        <dbReference type="Pfam" id="PF14340"/>
    </source>
</evidence>
<feature type="transmembrane region" description="Helical" evidence="1">
    <location>
        <begin position="45"/>
        <end position="67"/>
    </location>
</feature>
<dbReference type="EMBL" id="JAMQOL010000038">
    <property type="protein sequence ID" value="MCM4081183.1"/>
    <property type="molecule type" value="Genomic_DNA"/>
</dbReference>
<organism evidence="3 4">
    <name type="scientific">Paractinoplanes hotanensis</name>
    <dbReference type="NCBI Taxonomy" id="2906497"/>
    <lineage>
        <taxon>Bacteria</taxon>
        <taxon>Bacillati</taxon>
        <taxon>Actinomycetota</taxon>
        <taxon>Actinomycetes</taxon>
        <taxon>Micromonosporales</taxon>
        <taxon>Micromonosporaceae</taxon>
        <taxon>Paractinoplanes</taxon>
    </lineage>
</organism>
<proteinExistence type="predicted"/>
<dbReference type="RefSeq" id="WP_251800980.1">
    <property type="nucleotide sequence ID" value="NZ_JAMQOL010000038.1"/>
</dbReference>
<feature type="domain" description="DUF4395" evidence="2">
    <location>
        <begin position="41"/>
        <end position="176"/>
    </location>
</feature>
<gene>
    <name evidence="3" type="ORF">LXN57_26775</name>
</gene>
<reference evidence="3 4" key="1">
    <citation type="submission" date="2022-06" db="EMBL/GenBank/DDBJ databases">
        <title>Actinoplanes abujensis sp. nov., isolated from Nigerian arid soil.</title>
        <authorList>
            <person name="Ding P."/>
        </authorList>
    </citation>
    <scope>NUCLEOTIDE SEQUENCE [LARGE SCALE GENOMIC DNA]</scope>
    <source>
        <strain evidence="4">TRM88002</strain>
    </source>
</reference>
<protein>
    <submittedName>
        <fullName evidence="3">DUF4395 domain-containing protein</fullName>
    </submittedName>
</protein>
<accession>A0ABT0Y6L4</accession>
<comment type="caution">
    <text evidence="3">The sequence shown here is derived from an EMBL/GenBank/DDBJ whole genome shotgun (WGS) entry which is preliminary data.</text>
</comment>
<evidence type="ECO:0000313" key="3">
    <source>
        <dbReference type="EMBL" id="MCM4081183.1"/>
    </source>
</evidence>
<keyword evidence="4" id="KW-1185">Reference proteome</keyword>